<dbReference type="EMBL" id="CP024087">
    <property type="protein sequence ID" value="AYF31611.1"/>
    <property type="molecule type" value="Genomic_DNA"/>
</dbReference>
<evidence type="ECO:0000259" key="1">
    <source>
        <dbReference type="Pfam" id="PF01909"/>
    </source>
</evidence>
<gene>
    <name evidence="2" type="ORF">CSH63_30020</name>
</gene>
<evidence type="ECO:0000313" key="2">
    <source>
        <dbReference type="EMBL" id="AYF31611.1"/>
    </source>
</evidence>
<reference evidence="2 3" key="1">
    <citation type="submission" date="2017-10" db="EMBL/GenBank/DDBJ databases">
        <title>Integration of genomic and chemical information greatly accelerates assignment of the full stereostructure of myelolactone, a potent inhibitor of myeloma from a marine-derived Micromonospora.</title>
        <authorList>
            <person name="Kim M.C."/>
            <person name="Machado H."/>
            <person name="Jensen P.R."/>
            <person name="Fenical W."/>
        </authorList>
    </citation>
    <scope>NUCLEOTIDE SEQUENCE [LARGE SCALE GENOMIC DNA]</scope>
    <source>
        <strain evidence="2 3">CNY-010</strain>
    </source>
</reference>
<dbReference type="SUPFAM" id="SSF81301">
    <property type="entry name" value="Nucleotidyltransferase"/>
    <property type="match status" value="1"/>
</dbReference>
<dbReference type="Proteomes" id="UP000267804">
    <property type="component" value="Chromosome"/>
</dbReference>
<evidence type="ECO:0000313" key="3">
    <source>
        <dbReference type="Proteomes" id="UP000267804"/>
    </source>
</evidence>
<sequence>MIDQDVVDRLCAVDGVVAVALGGSRARGDHRPDSDWDLGLYYRGTPDLAGLRAVAASIADGPVDLTAPGGWGPWVDGGGWLRVGGVAVDWIYRDLDRVHRVWADCRAGRYTVEAQAGHPLGFYSHAYAGEVALGRVLGDPTGELTALRAETVDYPPALGAALVAGGWETGLLLDGAAKGAAGGDAGYVAGCLFRVVGVLAHALHGRAGRWLVNEKGMIASAGRLPGAPPGFAERAQALLGAVGRTPEELAATIGDARVLAAALRVTPGERA</sequence>
<name>A0A386WTS7_9ACTN</name>
<dbReference type="InterPro" id="IPR002934">
    <property type="entry name" value="Polymerase_NTP_transf_dom"/>
</dbReference>
<dbReference type="Gene3D" id="3.30.460.10">
    <property type="entry name" value="Beta Polymerase, domain 2"/>
    <property type="match status" value="1"/>
</dbReference>
<feature type="domain" description="Polymerase nucleotidyl transferase" evidence="1">
    <location>
        <begin position="7"/>
        <end position="47"/>
    </location>
</feature>
<organism evidence="2 3">
    <name type="scientific">Micromonospora tulbaghiae</name>
    <dbReference type="NCBI Taxonomy" id="479978"/>
    <lineage>
        <taxon>Bacteria</taxon>
        <taxon>Bacillati</taxon>
        <taxon>Actinomycetota</taxon>
        <taxon>Actinomycetes</taxon>
        <taxon>Micromonosporales</taxon>
        <taxon>Micromonosporaceae</taxon>
        <taxon>Micromonospora</taxon>
    </lineage>
</organism>
<protein>
    <submittedName>
        <fullName evidence="2">DNA polymerase subunit beta</fullName>
    </submittedName>
</protein>
<dbReference type="CDD" id="cd05403">
    <property type="entry name" value="NT_KNTase_like"/>
    <property type="match status" value="1"/>
</dbReference>
<dbReference type="KEGG" id="mtua:CSH63_30020"/>
<dbReference type="AlphaFoldDB" id="A0A386WTS7"/>
<dbReference type="RefSeq" id="WP_120573096.1">
    <property type="nucleotide sequence ID" value="NZ_CP024087.1"/>
</dbReference>
<accession>A0A386WTS7</accession>
<dbReference type="GO" id="GO:0016779">
    <property type="term" value="F:nucleotidyltransferase activity"/>
    <property type="evidence" value="ECO:0007669"/>
    <property type="project" value="InterPro"/>
</dbReference>
<dbReference type="Pfam" id="PF01909">
    <property type="entry name" value="NTP_transf_2"/>
    <property type="match status" value="1"/>
</dbReference>
<dbReference type="InterPro" id="IPR043519">
    <property type="entry name" value="NT_sf"/>
</dbReference>
<proteinExistence type="predicted"/>